<evidence type="ECO:0000256" key="4">
    <source>
        <dbReference type="ARBA" id="ARBA00022989"/>
    </source>
</evidence>
<evidence type="ECO:0000256" key="7">
    <source>
        <dbReference type="SAM" id="SignalP"/>
    </source>
</evidence>
<accession>A0A7S1FNR1</accession>
<keyword evidence="5 6" id="KW-0472">Membrane</keyword>
<gene>
    <name evidence="8" type="ORF">CHYS00102_LOCUS7213</name>
</gene>
<organism evidence="8">
    <name type="scientific">Corethron hystrix</name>
    <dbReference type="NCBI Taxonomy" id="216773"/>
    <lineage>
        <taxon>Eukaryota</taxon>
        <taxon>Sar</taxon>
        <taxon>Stramenopiles</taxon>
        <taxon>Ochrophyta</taxon>
        <taxon>Bacillariophyta</taxon>
        <taxon>Coscinodiscophyceae</taxon>
        <taxon>Corethrophycidae</taxon>
        <taxon>Corethrales</taxon>
        <taxon>Corethraceae</taxon>
        <taxon>Corethron</taxon>
    </lineage>
</organism>
<evidence type="ECO:0000256" key="6">
    <source>
        <dbReference type="RuleBase" id="RU363053"/>
    </source>
</evidence>
<keyword evidence="4 6" id="KW-1133">Transmembrane helix</keyword>
<keyword evidence="7" id="KW-0732">Signal</keyword>
<evidence type="ECO:0000256" key="3">
    <source>
        <dbReference type="ARBA" id="ARBA00022692"/>
    </source>
</evidence>
<dbReference type="GO" id="GO:0016020">
    <property type="term" value="C:membrane"/>
    <property type="evidence" value="ECO:0007669"/>
    <property type="project" value="UniProtKB-SubCell"/>
</dbReference>
<evidence type="ECO:0000256" key="1">
    <source>
        <dbReference type="ARBA" id="ARBA00004141"/>
    </source>
</evidence>
<dbReference type="InterPro" id="IPR007248">
    <property type="entry name" value="Mpv17_PMP22"/>
</dbReference>
<feature type="transmembrane region" description="Helical" evidence="6">
    <location>
        <begin position="134"/>
        <end position="153"/>
    </location>
</feature>
<evidence type="ECO:0000256" key="2">
    <source>
        <dbReference type="ARBA" id="ARBA00006824"/>
    </source>
</evidence>
<dbReference type="GO" id="GO:0005737">
    <property type="term" value="C:cytoplasm"/>
    <property type="evidence" value="ECO:0007669"/>
    <property type="project" value="TreeGrafter"/>
</dbReference>
<dbReference type="PANTHER" id="PTHR11266:SF80">
    <property type="entry name" value="PEROXISOMAL MEMBRANE PROTEIN 2"/>
    <property type="match status" value="1"/>
</dbReference>
<feature type="signal peptide" evidence="7">
    <location>
        <begin position="1"/>
        <end position="28"/>
    </location>
</feature>
<feature type="chain" id="PRO_5030638251" evidence="7">
    <location>
        <begin position="29"/>
        <end position="287"/>
    </location>
</feature>
<evidence type="ECO:0000313" key="8">
    <source>
        <dbReference type="EMBL" id="CAD8880028.1"/>
    </source>
</evidence>
<reference evidence="8" key="1">
    <citation type="submission" date="2021-01" db="EMBL/GenBank/DDBJ databases">
        <authorList>
            <person name="Corre E."/>
            <person name="Pelletier E."/>
            <person name="Niang G."/>
            <person name="Scheremetjew M."/>
            <person name="Finn R."/>
            <person name="Kale V."/>
            <person name="Holt S."/>
            <person name="Cochrane G."/>
            <person name="Meng A."/>
            <person name="Brown T."/>
            <person name="Cohen L."/>
        </authorList>
    </citation>
    <scope>NUCLEOTIDE SEQUENCE</scope>
    <source>
        <strain evidence="8">308</strain>
    </source>
</reference>
<keyword evidence="3 6" id="KW-0812">Transmembrane</keyword>
<evidence type="ECO:0000256" key="5">
    <source>
        <dbReference type="ARBA" id="ARBA00023136"/>
    </source>
</evidence>
<protein>
    <submittedName>
        <fullName evidence="8">Uncharacterized protein</fullName>
    </submittedName>
</protein>
<feature type="transmembrane region" description="Helical" evidence="6">
    <location>
        <begin position="173"/>
        <end position="194"/>
    </location>
</feature>
<feature type="transmembrane region" description="Helical" evidence="6">
    <location>
        <begin position="100"/>
        <end position="122"/>
    </location>
</feature>
<name>A0A7S1FNR1_9STRA</name>
<sequence>MKSVRIVTHRLLLVASCTLLFSVNQTESFLAPSSSSYLHHGSDLNNYHKSAQIVLHLSTDVGDSSAGYRRSAVPLNPKELFDNSLAVLSEGYSQLTTEHYLLMAFLQAACLASAADVTTQALESGAGAVDFRHVAAMATVASIMSGFMNAVWLRQLEGAFPGTQTKEVVIKTLIHAVIIASIINSAYLVFVPIFTEYFFCAGGGAGFGFTDLPSVAFGKFEMDEFITLTKLELLMFVPYNTLAFKLIPPQVRPLTHAAVSATFNVAVSAVTLGYFNIWCERAQNIFL</sequence>
<dbReference type="EMBL" id="HBFR01009968">
    <property type="protein sequence ID" value="CAD8880028.1"/>
    <property type="molecule type" value="Transcribed_RNA"/>
</dbReference>
<dbReference type="AlphaFoldDB" id="A0A7S1FNR1"/>
<comment type="subcellular location">
    <subcellularLocation>
        <location evidence="1">Membrane</location>
        <topology evidence="1">Multi-pass membrane protein</topology>
    </subcellularLocation>
</comment>
<proteinExistence type="inferred from homology"/>
<comment type="similarity">
    <text evidence="2 6">Belongs to the peroxisomal membrane protein PXMP2/4 family.</text>
</comment>
<dbReference type="PANTHER" id="PTHR11266">
    <property type="entry name" value="PEROXISOMAL MEMBRANE PROTEIN 2, PXMP2 MPV17"/>
    <property type="match status" value="1"/>
</dbReference>